<dbReference type="InParanoid" id="A0A3Q1F682"/>
<proteinExistence type="predicted"/>
<accession>A0A3Q1F682</accession>
<dbReference type="GeneTree" id="ENSGT01120000271959"/>
<name>A0A3Q1F682_9TELE</name>
<sequence length="195" mass="22010">MVLNTEFEKASSAKSTTEAEVTMVSEDRLVDELMKQKLFVFFFYNQLKYILDTDRPGSELIVKTQKSCLTRADFWGLGLNNEIESTVSLCLIPYNCELIMFGKSIFVVDLYVVATWRPPTSCDPLSSLPVSVTCPTCFYSNYISCSLNPGNWTEKTGLQIQGFPGQPYRIDCGVFMLMNALYTILDAPYDFTIVS</sequence>
<keyword evidence="2" id="KW-1185">Reference proteome</keyword>
<evidence type="ECO:0000313" key="2">
    <source>
        <dbReference type="Proteomes" id="UP000257200"/>
    </source>
</evidence>
<dbReference type="Proteomes" id="UP000257200">
    <property type="component" value="Unplaced"/>
</dbReference>
<dbReference type="Ensembl" id="ENSAPOT00000020362.1">
    <property type="protein sequence ID" value="ENSAPOP00000012423.1"/>
    <property type="gene ID" value="ENSAPOG00000015123.1"/>
</dbReference>
<organism evidence="1 2">
    <name type="scientific">Acanthochromis polyacanthus</name>
    <name type="common">spiny chromis</name>
    <dbReference type="NCBI Taxonomy" id="80966"/>
    <lineage>
        <taxon>Eukaryota</taxon>
        <taxon>Metazoa</taxon>
        <taxon>Chordata</taxon>
        <taxon>Craniata</taxon>
        <taxon>Vertebrata</taxon>
        <taxon>Euteleostomi</taxon>
        <taxon>Actinopterygii</taxon>
        <taxon>Neopterygii</taxon>
        <taxon>Teleostei</taxon>
        <taxon>Neoteleostei</taxon>
        <taxon>Acanthomorphata</taxon>
        <taxon>Ovalentaria</taxon>
        <taxon>Pomacentridae</taxon>
        <taxon>Acanthochromis</taxon>
    </lineage>
</organism>
<evidence type="ECO:0000313" key="1">
    <source>
        <dbReference type="Ensembl" id="ENSAPOP00000012423.1"/>
    </source>
</evidence>
<dbReference type="AlphaFoldDB" id="A0A3Q1F682"/>
<reference evidence="1" key="2">
    <citation type="submission" date="2025-09" db="UniProtKB">
        <authorList>
            <consortium name="Ensembl"/>
        </authorList>
    </citation>
    <scope>IDENTIFICATION</scope>
</reference>
<protein>
    <submittedName>
        <fullName evidence="1">Uncharacterized protein</fullName>
    </submittedName>
</protein>
<reference evidence="1" key="1">
    <citation type="submission" date="2025-08" db="UniProtKB">
        <authorList>
            <consortium name="Ensembl"/>
        </authorList>
    </citation>
    <scope>IDENTIFICATION</scope>
</reference>